<dbReference type="InterPro" id="IPR005618">
    <property type="entry name" value="OMPW"/>
</dbReference>
<dbReference type="GO" id="GO:0019867">
    <property type="term" value="C:outer membrane"/>
    <property type="evidence" value="ECO:0007669"/>
    <property type="project" value="InterPro"/>
</dbReference>
<dbReference type="AlphaFoldDB" id="A0A7Z0LNX3"/>
<dbReference type="SUPFAM" id="SSF56925">
    <property type="entry name" value="OMPA-like"/>
    <property type="match status" value="1"/>
</dbReference>
<feature type="signal peptide" evidence="1">
    <location>
        <begin position="1"/>
        <end position="27"/>
    </location>
</feature>
<gene>
    <name evidence="2" type="ORF">HZS81_16875</name>
</gene>
<dbReference type="Proteomes" id="UP000586119">
    <property type="component" value="Unassembled WGS sequence"/>
</dbReference>
<dbReference type="GO" id="GO:0055085">
    <property type="term" value="P:transmembrane transport"/>
    <property type="evidence" value="ECO:0007669"/>
    <property type="project" value="TreeGrafter"/>
</dbReference>
<comment type="caution">
    <text evidence="2">The sequence shown here is derived from an EMBL/GenBank/DDBJ whole genome shotgun (WGS) entry which is preliminary data.</text>
</comment>
<dbReference type="Gene3D" id="2.40.160.20">
    <property type="match status" value="1"/>
</dbReference>
<keyword evidence="1" id="KW-0732">Signal</keyword>
<dbReference type="EMBL" id="JACCDF010000020">
    <property type="protein sequence ID" value="NYS62430.1"/>
    <property type="molecule type" value="Genomic_DNA"/>
</dbReference>
<dbReference type="PANTHER" id="PTHR36920:SF1">
    <property type="entry name" value="OUTER MEMBRANE PROTEIN W"/>
    <property type="match status" value="1"/>
</dbReference>
<accession>A0A7Z0LNX3</accession>
<evidence type="ECO:0000313" key="3">
    <source>
        <dbReference type="Proteomes" id="UP000586119"/>
    </source>
</evidence>
<evidence type="ECO:0000256" key="1">
    <source>
        <dbReference type="SAM" id="SignalP"/>
    </source>
</evidence>
<organism evidence="2 3">
    <name type="scientific">Vreelandella salicampi</name>
    <dbReference type="NCBI Taxonomy" id="1449798"/>
    <lineage>
        <taxon>Bacteria</taxon>
        <taxon>Pseudomonadati</taxon>
        <taxon>Pseudomonadota</taxon>
        <taxon>Gammaproteobacteria</taxon>
        <taxon>Oceanospirillales</taxon>
        <taxon>Halomonadaceae</taxon>
        <taxon>Vreelandella</taxon>
    </lineage>
</organism>
<name>A0A7Z0LNX3_9GAMM</name>
<dbReference type="PANTHER" id="PTHR36920">
    <property type="match status" value="1"/>
</dbReference>
<proteinExistence type="predicted"/>
<reference evidence="2 3" key="1">
    <citation type="journal article" date="2015" name="Int. J. Syst. Evol. Microbiol.">
        <title>Halomonas salicampi sp. nov., a halotolerant and alkalitolerant bacterium isolated from a saltern soil.</title>
        <authorList>
            <person name="Lee J.C."/>
            <person name="Kim Y.S."/>
            <person name="Yun B.S."/>
            <person name="Whang K.S."/>
        </authorList>
    </citation>
    <scope>NUCLEOTIDE SEQUENCE [LARGE SCALE GENOMIC DNA]</scope>
    <source>
        <strain evidence="2 3">BH103</strain>
    </source>
</reference>
<sequence length="221" mass="23386">MRKVALPTLLAAGIAAAAITTSSQAFAYGAGDFYTRVGVTKVDPKSDNGDIFVPGFGDLGVEVDDDTNLGFTLGYRFNDKFGVELLAALPFKHDISIAGGAATSETKHLPPTVTAQFYPLGGTEARVQPYAGIGFNYTKFFSEEELSSANNTLNGLDVELDDSWGLAGQVGVDVLINDNWALNAAAWYIDINTDVSVESVGNVGEVEIDPVVVMAGASYRF</sequence>
<feature type="chain" id="PRO_5031385480" evidence="1">
    <location>
        <begin position="28"/>
        <end position="221"/>
    </location>
</feature>
<evidence type="ECO:0000313" key="2">
    <source>
        <dbReference type="EMBL" id="NYS62430.1"/>
    </source>
</evidence>
<dbReference type="RefSeq" id="WP_179931686.1">
    <property type="nucleotide sequence ID" value="NZ_JACCDF010000020.1"/>
</dbReference>
<dbReference type="Pfam" id="PF03922">
    <property type="entry name" value="OmpW"/>
    <property type="match status" value="1"/>
</dbReference>
<protein>
    <submittedName>
        <fullName evidence="2">Outer membrane beta-barrel protein</fullName>
    </submittedName>
</protein>
<dbReference type="InterPro" id="IPR011250">
    <property type="entry name" value="OMP/PagP_B-barrel"/>
</dbReference>
<keyword evidence="3" id="KW-1185">Reference proteome</keyword>